<sequence>MGPDGGQTTQAGRAVGDIFPANQDLPAIAGGMPGQNVCQAGEVLMLGADSQQSHALAFFHTQAEAGERREESEIVKG</sequence>
<dbReference type="Proteomes" id="UP001065047">
    <property type="component" value="Unassembled WGS sequence"/>
</dbReference>
<dbReference type="EMBL" id="BAPF01000021">
    <property type="protein sequence ID" value="GBQ79637.1"/>
    <property type="molecule type" value="Genomic_DNA"/>
</dbReference>
<accession>A0ABQ0PT08</accession>
<comment type="caution">
    <text evidence="1">The sequence shown here is derived from an EMBL/GenBank/DDBJ whole genome shotgun (WGS) entry which is preliminary data.</text>
</comment>
<protein>
    <submittedName>
        <fullName evidence="1">Uncharacterized protein</fullName>
    </submittedName>
</protein>
<reference evidence="1" key="1">
    <citation type="submission" date="2013-04" db="EMBL/GenBank/DDBJ databases">
        <title>The genome sequencing project of 58 acetic acid bacteria.</title>
        <authorList>
            <person name="Okamoto-Kainuma A."/>
            <person name="Ishikawa M."/>
            <person name="Umino S."/>
            <person name="Koizumi Y."/>
            <person name="Shiwa Y."/>
            <person name="Yoshikawa H."/>
            <person name="Matsutani M."/>
            <person name="Matsushita K."/>
        </authorList>
    </citation>
    <scope>NUCLEOTIDE SEQUENCE</scope>
    <source>
        <strain evidence="1">DSM 14337</strain>
    </source>
</reference>
<keyword evidence="2" id="KW-1185">Reference proteome</keyword>
<gene>
    <name evidence="1" type="ORF">AA14337_1501</name>
</gene>
<name>A0ABQ0PT08_9PROT</name>
<evidence type="ECO:0000313" key="1">
    <source>
        <dbReference type="EMBL" id="GBQ79637.1"/>
    </source>
</evidence>
<organism evidence="1 2">
    <name type="scientific">Acetobacter malorum DSM 14337</name>
    <dbReference type="NCBI Taxonomy" id="1307910"/>
    <lineage>
        <taxon>Bacteria</taxon>
        <taxon>Pseudomonadati</taxon>
        <taxon>Pseudomonadota</taxon>
        <taxon>Alphaproteobacteria</taxon>
        <taxon>Acetobacterales</taxon>
        <taxon>Acetobacteraceae</taxon>
        <taxon>Acetobacter</taxon>
    </lineage>
</organism>
<proteinExistence type="predicted"/>
<evidence type="ECO:0000313" key="2">
    <source>
        <dbReference type="Proteomes" id="UP001065047"/>
    </source>
</evidence>